<keyword evidence="3" id="KW-0548">Nucleotidyltransferase</keyword>
<evidence type="ECO:0000256" key="6">
    <source>
        <dbReference type="ARBA" id="ARBA00023277"/>
    </source>
</evidence>
<keyword evidence="10" id="KW-1185">Reference proteome</keyword>
<evidence type="ECO:0000313" key="9">
    <source>
        <dbReference type="EMBL" id="BDD07676.1"/>
    </source>
</evidence>
<evidence type="ECO:0000256" key="4">
    <source>
        <dbReference type="ARBA" id="ARBA00022741"/>
    </source>
</evidence>
<dbReference type="InterPro" id="IPR011914">
    <property type="entry name" value="RfaE_dom_II"/>
</dbReference>
<dbReference type="GO" id="GO:0016773">
    <property type="term" value="F:phosphotransferase activity, alcohol group as acceptor"/>
    <property type="evidence" value="ECO:0007669"/>
    <property type="project" value="InterPro"/>
</dbReference>
<reference evidence="9 10" key="1">
    <citation type="submission" date="2021-12" db="EMBL/GenBank/DDBJ databases">
        <title>Genome sequencing of bacteria with rrn-lacking chromosome and rrn-plasmid.</title>
        <authorList>
            <person name="Anda M."/>
            <person name="Iwasaki W."/>
        </authorList>
    </citation>
    <scope>NUCLEOTIDE SEQUENCE [LARGE SCALE GENOMIC DNA]</scope>
    <source>
        <strain evidence="9 10">DSM 100852</strain>
    </source>
</reference>
<dbReference type="AlphaFoldDB" id="A0AAU9D4D5"/>
<dbReference type="EMBL" id="AP025314">
    <property type="protein sequence ID" value="BDD07676.1"/>
    <property type="molecule type" value="Genomic_DNA"/>
</dbReference>
<dbReference type="EC" id="2.7.7.70" evidence="1"/>
<evidence type="ECO:0000256" key="7">
    <source>
        <dbReference type="ARBA" id="ARBA00047428"/>
    </source>
</evidence>
<dbReference type="InterPro" id="IPR050385">
    <property type="entry name" value="Archaeal_FAD_synthase"/>
</dbReference>
<comment type="catalytic activity">
    <reaction evidence="7">
        <text>D-glycero-beta-D-manno-heptose 1-phosphate + ATP + H(+) = ADP-D-glycero-beta-D-manno-heptose + diphosphate</text>
        <dbReference type="Rhea" id="RHEA:27465"/>
        <dbReference type="ChEBI" id="CHEBI:15378"/>
        <dbReference type="ChEBI" id="CHEBI:30616"/>
        <dbReference type="ChEBI" id="CHEBI:33019"/>
        <dbReference type="ChEBI" id="CHEBI:59967"/>
        <dbReference type="ChEBI" id="CHEBI:61593"/>
        <dbReference type="EC" id="2.7.7.70"/>
    </reaction>
</comment>
<dbReference type="PANTHER" id="PTHR43793:SF2">
    <property type="entry name" value="BIFUNCTIONAL PROTEIN HLDE"/>
    <property type="match status" value="1"/>
</dbReference>
<keyword evidence="4" id="KW-0547">Nucleotide-binding</keyword>
<dbReference type="GO" id="GO:0005975">
    <property type="term" value="P:carbohydrate metabolic process"/>
    <property type="evidence" value="ECO:0007669"/>
    <property type="project" value="InterPro"/>
</dbReference>
<evidence type="ECO:0000256" key="2">
    <source>
        <dbReference type="ARBA" id="ARBA00022679"/>
    </source>
</evidence>
<dbReference type="RefSeq" id="WP_338392989.1">
    <property type="nucleotide sequence ID" value="NZ_AP025314.1"/>
</dbReference>
<dbReference type="Pfam" id="PF01467">
    <property type="entry name" value="CTP_transf_like"/>
    <property type="match status" value="1"/>
</dbReference>
<evidence type="ECO:0000256" key="1">
    <source>
        <dbReference type="ARBA" id="ARBA00012519"/>
    </source>
</evidence>
<dbReference type="NCBIfam" id="TIGR02199">
    <property type="entry name" value="rfaE_dom_II"/>
    <property type="match status" value="1"/>
</dbReference>
<dbReference type="Gene3D" id="3.40.50.620">
    <property type="entry name" value="HUPs"/>
    <property type="match status" value="1"/>
</dbReference>
<keyword evidence="5" id="KW-0067">ATP-binding</keyword>
<organism evidence="9 10">
    <name type="scientific">Fulvitalea axinellae</name>
    <dbReference type="NCBI Taxonomy" id="1182444"/>
    <lineage>
        <taxon>Bacteria</taxon>
        <taxon>Pseudomonadati</taxon>
        <taxon>Bacteroidota</taxon>
        <taxon>Cytophagia</taxon>
        <taxon>Cytophagales</taxon>
        <taxon>Persicobacteraceae</taxon>
        <taxon>Fulvitalea</taxon>
    </lineage>
</organism>
<evidence type="ECO:0000259" key="8">
    <source>
        <dbReference type="Pfam" id="PF01467"/>
    </source>
</evidence>
<dbReference type="GO" id="GO:0005524">
    <property type="term" value="F:ATP binding"/>
    <property type="evidence" value="ECO:0007669"/>
    <property type="project" value="UniProtKB-KW"/>
</dbReference>
<proteinExistence type="predicted"/>
<feature type="domain" description="Cytidyltransferase-like" evidence="8">
    <location>
        <begin position="34"/>
        <end position="157"/>
    </location>
</feature>
<keyword evidence="6" id="KW-0119">Carbohydrate metabolism</keyword>
<sequence>MSKTNTPSKIHNRENAKQTVASWKENGERVVFSNGCFDLVHLGHVDYLEKARNLGDRLIVGLNTDASVKRLKGEERPINNELTRSRIMAAFEFVDAVVLFDEDTPLELITALMPDVLVKGNDYTVDTIVGAKEVLANGGSVETVELVAGYSSTNVIEKIKRSAD</sequence>
<dbReference type="GO" id="GO:0016779">
    <property type="term" value="F:nucleotidyltransferase activity"/>
    <property type="evidence" value="ECO:0007669"/>
    <property type="project" value="UniProtKB-KW"/>
</dbReference>
<evidence type="ECO:0000313" key="10">
    <source>
        <dbReference type="Proteomes" id="UP001348817"/>
    </source>
</evidence>
<dbReference type="KEGG" id="fax:FUAX_01080"/>
<dbReference type="InterPro" id="IPR004821">
    <property type="entry name" value="Cyt_trans-like"/>
</dbReference>
<keyword evidence="2" id="KW-0808">Transferase</keyword>
<dbReference type="PANTHER" id="PTHR43793">
    <property type="entry name" value="FAD SYNTHASE"/>
    <property type="match status" value="1"/>
</dbReference>
<dbReference type="SUPFAM" id="SSF52374">
    <property type="entry name" value="Nucleotidylyl transferase"/>
    <property type="match status" value="1"/>
</dbReference>
<protein>
    <recommendedName>
        <fullName evidence="1">D-glycero-beta-D-manno-heptose 1-phosphate adenylyltransferase</fullName>
        <ecNumber evidence="1">2.7.7.70</ecNumber>
    </recommendedName>
</protein>
<dbReference type="Proteomes" id="UP001348817">
    <property type="component" value="Chromosome"/>
</dbReference>
<accession>A0AAU9D4D5</accession>
<dbReference type="NCBIfam" id="TIGR00125">
    <property type="entry name" value="cyt_tran_rel"/>
    <property type="match status" value="1"/>
</dbReference>
<name>A0AAU9D4D5_9BACT</name>
<gene>
    <name evidence="9" type="ORF">FUAX_01080</name>
</gene>
<dbReference type="InterPro" id="IPR014729">
    <property type="entry name" value="Rossmann-like_a/b/a_fold"/>
</dbReference>
<evidence type="ECO:0000256" key="3">
    <source>
        <dbReference type="ARBA" id="ARBA00022695"/>
    </source>
</evidence>
<evidence type="ECO:0000256" key="5">
    <source>
        <dbReference type="ARBA" id="ARBA00022840"/>
    </source>
</evidence>